<gene>
    <name evidence="6" type="ORF">CUN51_05925</name>
</gene>
<protein>
    <recommendedName>
        <fullName evidence="8">Alpha-2-macroglobulin</fullName>
    </recommendedName>
</protein>
<dbReference type="SMART" id="SM01360">
    <property type="entry name" value="A2M"/>
    <property type="match status" value="1"/>
</dbReference>
<evidence type="ECO:0000256" key="2">
    <source>
        <dbReference type="ARBA" id="ARBA00022729"/>
    </source>
</evidence>
<dbReference type="Pfam" id="PF17973">
    <property type="entry name" value="bMG10"/>
    <property type="match status" value="1"/>
</dbReference>
<dbReference type="PANTHER" id="PTHR40094:SF1">
    <property type="entry name" value="UBIQUITIN DOMAIN-CONTAINING PROTEIN"/>
    <property type="match status" value="1"/>
</dbReference>
<dbReference type="InterPro" id="IPR014755">
    <property type="entry name" value="Cu-Rt/internalin_Ig-like"/>
</dbReference>
<evidence type="ECO:0000259" key="4">
    <source>
        <dbReference type="SMART" id="SM01359"/>
    </source>
</evidence>
<dbReference type="Gene3D" id="2.60.40.3710">
    <property type="match status" value="2"/>
</dbReference>
<name>A0A2M8P0E2_9CHLR</name>
<dbReference type="Proteomes" id="UP000228921">
    <property type="component" value="Unassembled WGS sequence"/>
</dbReference>
<dbReference type="InterPro" id="IPR011626">
    <property type="entry name" value="Alpha-macroglobulin_TED"/>
</dbReference>
<feature type="domain" description="Alpha-2-macroglobulin" evidence="5">
    <location>
        <begin position="1264"/>
        <end position="1354"/>
    </location>
</feature>
<dbReference type="Gene3D" id="2.20.130.20">
    <property type="match status" value="1"/>
</dbReference>
<dbReference type="SUPFAM" id="SSF48239">
    <property type="entry name" value="Terpenoid cyclases/Protein prenyltransferases"/>
    <property type="match status" value="1"/>
</dbReference>
<dbReference type="InterPro" id="IPR051802">
    <property type="entry name" value="YfhM-like"/>
</dbReference>
<comment type="caution">
    <text evidence="6">The sequence shown here is derived from an EMBL/GenBank/DDBJ whole genome shotgun (WGS) entry which is preliminary data.</text>
</comment>
<reference evidence="6 7" key="1">
    <citation type="submission" date="2017-11" db="EMBL/GenBank/DDBJ databases">
        <title>Evolution of Phototrophy in the Chloroflexi Phylum Driven by Horizontal Gene Transfer.</title>
        <authorList>
            <person name="Ward L.M."/>
            <person name="Hemp J."/>
            <person name="Shih P.M."/>
            <person name="Mcglynn S.E."/>
            <person name="Fischer W."/>
        </authorList>
    </citation>
    <scope>NUCLEOTIDE SEQUENCE [LARGE SCALE GENOMIC DNA]</scope>
    <source>
        <strain evidence="6">CP2_2F</strain>
    </source>
</reference>
<dbReference type="Gene3D" id="2.60.40.1220">
    <property type="match status" value="1"/>
</dbReference>
<dbReference type="SMART" id="SM01419">
    <property type="entry name" value="Thiol-ester_cl"/>
    <property type="match status" value="1"/>
</dbReference>
<evidence type="ECO:0008006" key="8">
    <source>
        <dbReference type="Google" id="ProtNLM"/>
    </source>
</evidence>
<feature type="signal peptide" evidence="3">
    <location>
        <begin position="1"/>
        <end position="29"/>
    </location>
</feature>
<sequence>MRSLKFMRRILLTALAFSLILTSMNTSQAQTDLGAPRILASTPAQREIVSPSSILQFVFDQPMDRASVEAAFLIDPPVNGTLRWTDDQTLTFTPAAPLPRGTAYLVQLGTSARSAQGVPLEARFRLNFQIAPNLSVNQVIPAPNAESIATNATITVIFDRPVVPLAVTGAQADLPQPLSLTPPVEGAGEWIGTAIYQFTPKNGLNGGTLYTATISPDLTDVDGSTLGTPYTWQFRTVAPQILSVAPQGDQVRLESEITVRFNQAMDENSLREAFTLRNTANGASVIGVLSLENDGTLLRFKPASKLALETTYQASISAAARSAIGEAILSNPQTFTFRTLPLPRVVSSFPANRERNVRTFSGVSIVYSTLMDQQSFAERVSIESKPEQLSLSVSGNTLYLIFPPLPETDYTITVAAGVADIYGNAVNEPFVLRFRTAPTDPQLTLPFRDWISLTNAYRPQAGFPAVTLNLSALELQLAKLTPEELIALSGNTYYPDLRNYRPRQLLRQWTQPIESVRNRFVRTDVKLAEDGGKLPSGIYFIELFAPEFRRFLMPNIQEPRKHVLAVVTANLTVKQAPKAIHVWAHDLATGAPLADQPISAYHLGRKIAEGRTDAEGMARFEVVSKPDNWQGYWLILESESAFGIAQTNWRDGNFEPYAFEVQPDLQPAKTVTYLYTDQPIYRPGRPVYVRGVVRFQDDVTFAVPQNEPIQVTITEQSSGREVYSQRVMLNEYGAFSTQYDLPQDAPLGSYAIRTQFRGAQGYLSFSVAEFRPPEFLTTVSTAERRYADSDLITATIESKFLFGGAVSGAAVQWQVVADAGFFGIPRLPRLLFGDEFIGGRGAYQRVVAQGTGKLDPLGRLEIRFPADLGEHKIVQEFTIEATVTDISNQSISGRTTVTVFPATVLVGLTPESYVGVAGQPQRVQIATTDWDGAPVPNQAVTVRVTELARRQNPSTFEWTQQRTPVTETRLITDSEGKALFEFTPERGGLFEISAETRDPRERVASSRFTLWVQGKNAIQWRGDDQRLQLVADRKDTYPVGETARILIASPFEERVTALIAVERADILQHTTVTFEGSYTYELPIQGIHAPNVYVSVVLLRPSGLNGALVPSARYGLINLSVEVQQRLKITATPSDTLAEPNKTITFDFKVTDLRGEPVQAELGVALTDLATLSVGAPNSLPIFEAFWSKRGLAIATITALNRLIDGIVPQGDIAQAEVMMMARGGVGEPPMAAPPLSEQGELAEGDAAKAAETQPAVRKDFIDTPLWLPSLITAPDGTARATITLPDNLTTWRLDVRGISAQTFVGDTTLDIVSTKPLLVRPATPRFFVVGDETELAVVINNNTDRDLETTVRLIAEGVTLRAEPQQIVTVPANGRVRVAWLAVVNDVPAVDLTFSAVSGQFGDASKPAVGLGDERLLPVYRYLAPDFNATAGSLRQPSSRTEGILVPSADLAPTGTLTVRLSPSLAAATLDTLRALENFPYDCIEQIVSRFLPNAVTYRALQRLGLADEKLRADLEKALREALERLRREQKPNGGWGWYYNEESNPLVTAYALLGLVEAREADLSVPSDMINRAIAFLQTHLPDFVQQTPEWELNRGAFVLYVLARSGNPNVQALNSLFTWREKLALYARGFLAQAYGLARGAVGAQARIDALLSDVQSAAIVSATGIHWEESYRDWWNWSSDTRTTAILLQTLVTFTPESALIPNVIRWLMVTRRADAWETTQESAWAVMALTSWMLASGELKADYTYTVSLNGEGRFEGVGNAETLKQTETLEIAVETLLREQVNRLTFQHKAGEGALYYTATLNVKQPVEAIQPTDRGIRLVRTYYDAQGKPITEAKVGDVITVALEITAAHDLYYVVINDPIPAGTEAIDRSLQTTAQIGQRPELVPTEASYRFMWGWWYFSHTQLRTDRVVLSASYLPRGTYRYVYQIQATSAGVYRVIPPHGNEFYFPEVFGRGAGSLFTVKP</sequence>
<dbReference type="Gene3D" id="1.50.10.20">
    <property type="match status" value="1"/>
</dbReference>
<dbReference type="InterPro" id="IPR008930">
    <property type="entry name" value="Terpenoid_cyclase/PrenylTrfase"/>
</dbReference>
<dbReference type="InterPro" id="IPR032812">
    <property type="entry name" value="SbsA_Ig"/>
</dbReference>
<dbReference type="Pfam" id="PF00207">
    <property type="entry name" value="A2M"/>
    <property type="match status" value="1"/>
</dbReference>
<dbReference type="Gene3D" id="2.60.40.1930">
    <property type="match status" value="1"/>
</dbReference>
<dbReference type="PANTHER" id="PTHR40094">
    <property type="entry name" value="ALPHA-2-MACROGLOBULIN HOMOLOG"/>
    <property type="match status" value="1"/>
</dbReference>
<dbReference type="SMART" id="SM01359">
    <property type="entry name" value="A2M_N_2"/>
    <property type="match status" value="1"/>
</dbReference>
<dbReference type="GO" id="GO:0004866">
    <property type="term" value="F:endopeptidase inhibitor activity"/>
    <property type="evidence" value="ECO:0007669"/>
    <property type="project" value="InterPro"/>
</dbReference>
<evidence type="ECO:0000313" key="6">
    <source>
        <dbReference type="EMBL" id="PJF31014.1"/>
    </source>
</evidence>
<dbReference type="InterPro" id="IPR047565">
    <property type="entry name" value="Alpha-macroglob_thiol-ester_cl"/>
</dbReference>
<organism evidence="6 7">
    <name type="scientific">Candidatus Thermofonsia Clade 1 bacterium</name>
    <dbReference type="NCBI Taxonomy" id="2364210"/>
    <lineage>
        <taxon>Bacteria</taxon>
        <taxon>Bacillati</taxon>
        <taxon>Chloroflexota</taxon>
        <taxon>Candidatus Thermofontia</taxon>
        <taxon>Candidatus Thermofonsia Clade 1</taxon>
    </lineage>
</organism>
<proteinExistence type="inferred from homology"/>
<evidence type="ECO:0000256" key="1">
    <source>
        <dbReference type="ARBA" id="ARBA00010556"/>
    </source>
</evidence>
<evidence type="ECO:0000256" key="3">
    <source>
        <dbReference type="SAM" id="SignalP"/>
    </source>
</evidence>
<accession>A0A2M8P0E2</accession>
<dbReference type="InterPro" id="IPR001599">
    <property type="entry name" value="Macroglobln_a2"/>
</dbReference>
<dbReference type="Pfam" id="PF07703">
    <property type="entry name" value="A2M_BRD"/>
    <property type="match status" value="1"/>
</dbReference>
<dbReference type="CDD" id="cd02891">
    <property type="entry name" value="A2M_like"/>
    <property type="match status" value="1"/>
</dbReference>
<dbReference type="InterPro" id="IPR002890">
    <property type="entry name" value="MG2"/>
</dbReference>
<evidence type="ECO:0000313" key="7">
    <source>
        <dbReference type="Proteomes" id="UP000228921"/>
    </source>
</evidence>
<dbReference type="EMBL" id="PGTK01000005">
    <property type="protein sequence ID" value="PJF31014.1"/>
    <property type="molecule type" value="Genomic_DNA"/>
</dbReference>
<feature type="chain" id="PRO_5014896048" description="Alpha-2-macroglobulin" evidence="3">
    <location>
        <begin position="30"/>
        <end position="1970"/>
    </location>
</feature>
<dbReference type="Pfam" id="PF07678">
    <property type="entry name" value="TED_complement"/>
    <property type="match status" value="1"/>
</dbReference>
<dbReference type="Pfam" id="PF13205">
    <property type="entry name" value="Big_5"/>
    <property type="match status" value="3"/>
</dbReference>
<feature type="domain" description="Alpha-2-macroglobulin bait region" evidence="4">
    <location>
        <begin position="1027"/>
        <end position="1174"/>
    </location>
</feature>
<dbReference type="GO" id="GO:0005615">
    <property type="term" value="C:extracellular space"/>
    <property type="evidence" value="ECO:0007669"/>
    <property type="project" value="InterPro"/>
</dbReference>
<dbReference type="InterPro" id="IPR011625">
    <property type="entry name" value="A2M_N_BRD"/>
</dbReference>
<evidence type="ECO:0000259" key="5">
    <source>
        <dbReference type="SMART" id="SM01360"/>
    </source>
</evidence>
<comment type="similarity">
    <text evidence="1">Belongs to the protease inhibitor I39 (alpha-2-macroglobulin) family. Bacterial alpha-2-macroglobulin subfamily.</text>
</comment>
<keyword evidence="2 3" id="KW-0732">Signal</keyword>
<dbReference type="Pfam" id="PF01835">
    <property type="entry name" value="MG2"/>
    <property type="match status" value="1"/>
</dbReference>
<dbReference type="InterPro" id="IPR041246">
    <property type="entry name" value="Bact_MG10"/>
</dbReference>